<reference evidence="3" key="1">
    <citation type="submission" date="2015-04" db="EMBL/GenBank/DDBJ databases">
        <authorList>
            <person name="Schardt J."/>
            <person name="Mueller-Herbst S."/>
            <person name="Scherer S."/>
            <person name="Huptas C."/>
        </authorList>
    </citation>
    <scope>NUCLEOTIDE SEQUENCE [LARGE SCALE GENOMIC DNA]</scope>
    <source>
        <strain evidence="3">Kiel-L1</strain>
    </source>
</reference>
<sequence length="144" mass="17020">MFEFVLKNKQNSFYPVSTKEIEELEKLLNIQLPEQLGKFYKEIGYGFFKSNTDNTNRLMDPVSVRDFRTRQGDYIGFVDDEMYQDIEEEGLVFFEADSNLYLLMGISKETLGKIYYGDFKIADSLKEFLEKIMEDDNYYLDIPS</sequence>
<organism evidence="2 3">
    <name type="scientific">Listeria kieliensis</name>
    <dbReference type="NCBI Taxonomy" id="1621700"/>
    <lineage>
        <taxon>Bacteria</taxon>
        <taxon>Bacillati</taxon>
        <taxon>Bacillota</taxon>
        <taxon>Bacilli</taxon>
        <taxon>Bacillales</taxon>
        <taxon>Listeriaceae</taxon>
        <taxon>Listeria</taxon>
    </lineage>
</organism>
<dbReference type="Gene3D" id="3.40.1580.10">
    <property type="entry name" value="SMI1/KNR4-like"/>
    <property type="match status" value="1"/>
</dbReference>
<dbReference type="Proteomes" id="UP000257055">
    <property type="component" value="Unassembled WGS sequence"/>
</dbReference>
<evidence type="ECO:0000313" key="2">
    <source>
        <dbReference type="EMBL" id="RDX00950.1"/>
    </source>
</evidence>
<dbReference type="InterPro" id="IPR037883">
    <property type="entry name" value="Knr4/Smi1-like_sf"/>
</dbReference>
<accession>A0A3D8TQ62</accession>
<dbReference type="SUPFAM" id="SSF160631">
    <property type="entry name" value="SMI1/KNR4-like"/>
    <property type="match status" value="1"/>
</dbReference>
<protein>
    <recommendedName>
        <fullName evidence="1">Knr4/Smi1-like domain-containing protein</fullName>
    </recommendedName>
</protein>
<keyword evidence="3" id="KW-1185">Reference proteome</keyword>
<feature type="domain" description="Knr4/Smi1-like" evidence="1">
    <location>
        <begin position="15"/>
        <end position="131"/>
    </location>
</feature>
<dbReference type="Pfam" id="PF09346">
    <property type="entry name" value="SMI1_KNR4"/>
    <property type="match status" value="1"/>
</dbReference>
<dbReference type="RefSeq" id="WP_115753198.1">
    <property type="nucleotide sequence ID" value="NZ_LARY01000002.1"/>
</dbReference>
<dbReference type="EMBL" id="LARY01000002">
    <property type="protein sequence ID" value="RDX00950.1"/>
    <property type="molecule type" value="Genomic_DNA"/>
</dbReference>
<dbReference type="AlphaFoldDB" id="A0A3D8TQ62"/>
<name>A0A3D8TQ62_9LIST</name>
<gene>
    <name evidence="2" type="ORF">UR08_08280</name>
</gene>
<dbReference type="InterPro" id="IPR018958">
    <property type="entry name" value="Knr4/Smi1-like_dom"/>
</dbReference>
<comment type="caution">
    <text evidence="2">The sequence shown here is derived from an EMBL/GenBank/DDBJ whole genome shotgun (WGS) entry which is preliminary data.</text>
</comment>
<evidence type="ECO:0000313" key="3">
    <source>
        <dbReference type="Proteomes" id="UP000257055"/>
    </source>
</evidence>
<proteinExistence type="predicted"/>
<evidence type="ECO:0000259" key="1">
    <source>
        <dbReference type="SMART" id="SM00860"/>
    </source>
</evidence>
<dbReference type="SMART" id="SM00860">
    <property type="entry name" value="SMI1_KNR4"/>
    <property type="match status" value="1"/>
</dbReference>